<dbReference type="Pfam" id="PF14520">
    <property type="entry name" value="HHH_5"/>
    <property type="match status" value="1"/>
</dbReference>
<dbReference type="InterPro" id="IPR022311">
    <property type="entry name" value="PolX-like"/>
</dbReference>
<keyword evidence="3" id="KW-0540">Nuclease</keyword>
<reference evidence="4" key="1">
    <citation type="submission" date="2018-05" db="EMBL/GenBank/DDBJ databases">
        <title>Pseudarcicella sp. HME7025 Genome sequencing and assembly.</title>
        <authorList>
            <person name="Kim H."/>
            <person name="Kang H."/>
            <person name="Joh K."/>
        </authorList>
    </citation>
    <scope>NUCLEOTIDE SEQUENCE [LARGE SCALE GENOMIC DNA]</scope>
    <source>
        <strain evidence="4">HME7025</strain>
    </source>
</reference>
<dbReference type="Gene3D" id="1.10.150.20">
    <property type="entry name" value="5' to 3' exonuclease, C-terminal subdomain"/>
    <property type="match status" value="1"/>
</dbReference>
<keyword evidence="3" id="KW-0269">Exonuclease</keyword>
<dbReference type="InterPro" id="IPR002054">
    <property type="entry name" value="DNA-dir_DNA_pol_X"/>
</dbReference>
<dbReference type="AlphaFoldDB" id="A0A2S2DUB9"/>
<evidence type="ECO:0000259" key="1">
    <source>
        <dbReference type="SMART" id="SM00481"/>
    </source>
</evidence>
<dbReference type="SMART" id="SM00481">
    <property type="entry name" value="POLIIIAc"/>
    <property type="match status" value="1"/>
</dbReference>
<dbReference type="InterPro" id="IPR016195">
    <property type="entry name" value="Pol/histidinol_Pase-like"/>
</dbReference>
<dbReference type="RefSeq" id="WP_109322710.1">
    <property type="nucleotide sequence ID" value="NZ_CP029346.1"/>
</dbReference>
<dbReference type="Proteomes" id="UP000245468">
    <property type="component" value="Chromosome"/>
</dbReference>
<keyword evidence="4" id="KW-1185">Reference proteome</keyword>
<dbReference type="InterPro" id="IPR010996">
    <property type="entry name" value="HHH_MUS81"/>
</dbReference>
<dbReference type="GO" id="GO:0005829">
    <property type="term" value="C:cytosol"/>
    <property type="evidence" value="ECO:0007669"/>
    <property type="project" value="TreeGrafter"/>
</dbReference>
<dbReference type="GO" id="GO:0003677">
    <property type="term" value="F:DNA binding"/>
    <property type="evidence" value="ECO:0007669"/>
    <property type="project" value="InterPro"/>
</dbReference>
<dbReference type="InterPro" id="IPR027421">
    <property type="entry name" value="DNA_pol_lamdba_lyase_dom_sf"/>
</dbReference>
<sequence>MGNDEIVDALELLVKLWDVHGVNEFKSKNLAFAARGLDKYPGKISSLTESELLQIPGVGKSIVKIILDLIQIGSSSDLDGILEQTPPGILNLLKIKGLGPKKVGLIWKEFGITDLDDLLIACEENRLEQLKGFGKAVQENVQLYIQFLKQNSKKLRLDKATHLSQIILEQLKSKFSQVAEAGELSRNCEVISELVFLVDSTDIFGSGSLINSMDGMEEDIKESSPFTWRGLFHGHLLSIQIHIISPDQWGNALFQQVAHPEHLTAIQFYKHFQGKPIASDKEVYDTLALPYIIPEMREGFKEFEWSQKHQSDELVQYSDLKGCLHNHSTYSDGKNTLLEMAEACRAQGLQYFGIADHSQYAAYANGLKEDRVIAQQEEIDQLNAKWSDFSILKGIEADILPDGSLDYDASVLARFDYVVASVHAQLAMDIDRSMPRVIKAIENPYTSILGHPTGRLLLTRAGFPLHMDKILDACKANGVSIELNASPYRLDLDWRYIYDAMDKGIYVSINPDAHQIEGIRDMEYGVKVGRKGGLLRSLTLNALNVQDLKTFFKKA</sequence>
<dbReference type="GO" id="GO:0008270">
    <property type="term" value="F:zinc ion binding"/>
    <property type="evidence" value="ECO:0007669"/>
    <property type="project" value="TreeGrafter"/>
</dbReference>
<dbReference type="PANTHER" id="PTHR36928">
    <property type="entry name" value="PHOSPHATASE YCDX-RELATED"/>
    <property type="match status" value="1"/>
</dbReference>
<name>A0A2S2DUB9_9BACT</name>
<dbReference type="InterPro" id="IPR004013">
    <property type="entry name" value="PHP_dom"/>
</dbReference>
<dbReference type="GO" id="GO:0004527">
    <property type="term" value="F:exonuclease activity"/>
    <property type="evidence" value="ECO:0007669"/>
    <property type="project" value="UniProtKB-KW"/>
</dbReference>
<dbReference type="GO" id="GO:0003887">
    <property type="term" value="F:DNA-directed DNA polymerase activity"/>
    <property type="evidence" value="ECO:0007669"/>
    <property type="project" value="InterPro"/>
</dbReference>
<dbReference type="Pfam" id="PF14716">
    <property type="entry name" value="HHH_8"/>
    <property type="match status" value="1"/>
</dbReference>
<dbReference type="PIRSF" id="PIRSF005047">
    <property type="entry name" value="UCP005047_YshC"/>
    <property type="match status" value="1"/>
</dbReference>
<protein>
    <submittedName>
        <fullName evidence="3">DNA polymerase/3'-5' exonuclease PolX</fullName>
    </submittedName>
</protein>
<evidence type="ECO:0000313" key="3">
    <source>
        <dbReference type="EMBL" id="AWL09001.1"/>
    </source>
</evidence>
<dbReference type="SMART" id="SM00483">
    <property type="entry name" value="POLXc"/>
    <property type="match status" value="1"/>
</dbReference>
<dbReference type="SUPFAM" id="SSF47802">
    <property type="entry name" value="DNA polymerase beta, N-terminal domain-like"/>
    <property type="match status" value="1"/>
</dbReference>
<dbReference type="OrthoDB" id="9808747at2"/>
<dbReference type="InterPro" id="IPR050243">
    <property type="entry name" value="PHP_phosphatase"/>
</dbReference>
<organism evidence="3 4">
    <name type="scientific">Aquirufa nivalisilvae</name>
    <dbReference type="NCBI Taxonomy" id="2516557"/>
    <lineage>
        <taxon>Bacteria</taxon>
        <taxon>Pseudomonadati</taxon>
        <taxon>Bacteroidota</taxon>
        <taxon>Cytophagia</taxon>
        <taxon>Cytophagales</taxon>
        <taxon>Flectobacillaceae</taxon>
        <taxon>Aquirufa</taxon>
    </lineage>
</organism>
<dbReference type="Gene3D" id="3.20.20.140">
    <property type="entry name" value="Metal-dependent hydrolases"/>
    <property type="match status" value="1"/>
</dbReference>
<dbReference type="EMBL" id="CP029346">
    <property type="protein sequence ID" value="AWL09001.1"/>
    <property type="molecule type" value="Genomic_DNA"/>
</dbReference>
<gene>
    <name evidence="3" type="ORF">HME7025_01138</name>
</gene>
<proteinExistence type="predicted"/>
<dbReference type="GO" id="GO:0042578">
    <property type="term" value="F:phosphoric ester hydrolase activity"/>
    <property type="evidence" value="ECO:0007669"/>
    <property type="project" value="TreeGrafter"/>
</dbReference>
<dbReference type="InterPro" id="IPR003141">
    <property type="entry name" value="Pol/His_phosphatase_N"/>
</dbReference>
<evidence type="ECO:0000259" key="2">
    <source>
        <dbReference type="SMART" id="SM00483"/>
    </source>
</evidence>
<keyword evidence="3" id="KW-0378">Hydrolase</keyword>
<evidence type="ECO:0000313" key="4">
    <source>
        <dbReference type="Proteomes" id="UP000245468"/>
    </source>
</evidence>
<accession>A0A2S2DUB9</accession>
<dbReference type="PANTHER" id="PTHR36928:SF1">
    <property type="entry name" value="PHOSPHATASE YCDX-RELATED"/>
    <property type="match status" value="1"/>
</dbReference>
<dbReference type="KEGG" id="psez:HME7025_01138"/>
<dbReference type="SUPFAM" id="SSF89550">
    <property type="entry name" value="PHP domain-like"/>
    <property type="match status" value="1"/>
</dbReference>
<feature type="domain" description="Polymerase/histidinol phosphatase N-terminal" evidence="1">
    <location>
        <begin position="322"/>
        <end position="401"/>
    </location>
</feature>
<dbReference type="Pfam" id="PF02811">
    <property type="entry name" value="PHP"/>
    <property type="match status" value="1"/>
</dbReference>
<dbReference type="InterPro" id="IPR047967">
    <property type="entry name" value="PolX_PHP"/>
</dbReference>
<dbReference type="Gene3D" id="1.10.150.110">
    <property type="entry name" value="DNA polymerase beta, N-terminal domain-like"/>
    <property type="match status" value="1"/>
</dbReference>
<dbReference type="CDD" id="cd07436">
    <property type="entry name" value="PHP_PolX"/>
    <property type="match status" value="1"/>
</dbReference>
<feature type="domain" description="DNA-directed DNA polymerase X" evidence="2">
    <location>
        <begin position="1"/>
        <end position="298"/>
    </location>
</feature>